<name>A0ABZ0RRH9_9BACT</name>
<feature type="domain" description="Ice-binding protein C-terminal" evidence="1">
    <location>
        <begin position="64"/>
        <end position="88"/>
    </location>
</feature>
<dbReference type="RefSeq" id="WP_319834349.1">
    <property type="nucleotide sequence ID" value="NZ_CP138858.1"/>
</dbReference>
<evidence type="ECO:0000259" key="1">
    <source>
        <dbReference type="Pfam" id="PF07589"/>
    </source>
</evidence>
<keyword evidence="3" id="KW-1185">Reference proteome</keyword>
<evidence type="ECO:0000313" key="2">
    <source>
        <dbReference type="EMBL" id="WPJ97507.1"/>
    </source>
</evidence>
<dbReference type="InterPro" id="IPR013424">
    <property type="entry name" value="Ice-binding_C"/>
</dbReference>
<dbReference type="Pfam" id="PF07589">
    <property type="entry name" value="PEP-CTERM"/>
    <property type="match status" value="1"/>
</dbReference>
<organism evidence="2 3">
    <name type="scientific">Coraliomargarita algicola</name>
    <dbReference type="NCBI Taxonomy" id="3092156"/>
    <lineage>
        <taxon>Bacteria</taxon>
        <taxon>Pseudomonadati</taxon>
        <taxon>Verrucomicrobiota</taxon>
        <taxon>Opitutia</taxon>
        <taxon>Puniceicoccales</taxon>
        <taxon>Coraliomargaritaceae</taxon>
        <taxon>Coraliomargarita</taxon>
    </lineage>
</organism>
<evidence type="ECO:0000313" key="3">
    <source>
        <dbReference type="Proteomes" id="UP001324993"/>
    </source>
</evidence>
<sequence length="89" mass="9261">MGDQFNAFADLGLLADNGGPTFTHALGSSSDAIDAGMTDLTTDQRGFFRLAGLADDIGAYELGAIPEPETFALIAALGALGLVMTKRRR</sequence>
<dbReference type="NCBIfam" id="NF041518">
    <property type="entry name" value="choice_anch_Q"/>
    <property type="match status" value="1"/>
</dbReference>
<protein>
    <submittedName>
        <fullName evidence="2">Choice-of-anchor Q domain-containing protein</fullName>
    </submittedName>
</protein>
<dbReference type="EMBL" id="CP138858">
    <property type="protein sequence ID" value="WPJ97507.1"/>
    <property type="molecule type" value="Genomic_DNA"/>
</dbReference>
<accession>A0ABZ0RRH9</accession>
<dbReference type="NCBIfam" id="TIGR02595">
    <property type="entry name" value="PEP_CTERM"/>
    <property type="match status" value="1"/>
</dbReference>
<proteinExistence type="predicted"/>
<dbReference type="Proteomes" id="UP001324993">
    <property type="component" value="Chromosome"/>
</dbReference>
<gene>
    <name evidence="2" type="ORF">SH580_07265</name>
</gene>
<reference evidence="2 3" key="1">
    <citation type="submission" date="2023-11" db="EMBL/GenBank/DDBJ databases">
        <title>Coraliomargarita sp. nov., isolated from marine algae.</title>
        <authorList>
            <person name="Lee J.K."/>
            <person name="Baek J.H."/>
            <person name="Kim J.M."/>
            <person name="Choi D.G."/>
            <person name="Jeon C.O."/>
        </authorList>
    </citation>
    <scope>NUCLEOTIDE SEQUENCE [LARGE SCALE GENOMIC DNA]</scope>
    <source>
        <strain evidence="2 3">J2-16</strain>
    </source>
</reference>
<dbReference type="InterPro" id="IPR059226">
    <property type="entry name" value="Choice_anch_Q_dom"/>
</dbReference>